<dbReference type="KEGG" id="hhe:HH_0871"/>
<evidence type="ECO:0000256" key="6">
    <source>
        <dbReference type="ARBA" id="ARBA00022842"/>
    </source>
</evidence>
<feature type="binding site" evidence="7">
    <location>
        <position position="122"/>
    </location>
    <ligand>
        <name>Mg(2+)</name>
        <dbReference type="ChEBI" id="CHEBI:18420"/>
        <label>1</label>
    </ligand>
</feature>
<dbReference type="CDD" id="cd18887">
    <property type="entry name" value="NUDIX_UGPPase_Nudt14"/>
    <property type="match status" value="1"/>
</dbReference>
<evidence type="ECO:0000256" key="7">
    <source>
        <dbReference type="PIRSR" id="PIRSR604385-2"/>
    </source>
</evidence>
<feature type="short sequence motif" description="Nudix box" evidence="8">
    <location>
        <begin position="106"/>
        <end position="129"/>
    </location>
</feature>
<dbReference type="OrthoDB" id="5360793at2"/>
<comment type="cofactor">
    <cofactor evidence="1 7">
        <name>Mg(2+)</name>
        <dbReference type="ChEBI" id="CHEBI:18420"/>
    </cofactor>
</comment>
<dbReference type="GO" id="GO:0005737">
    <property type="term" value="C:cytoplasm"/>
    <property type="evidence" value="ECO:0007669"/>
    <property type="project" value="UniProtKB-SubCell"/>
</dbReference>
<comment type="subcellular location">
    <subcellularLocation>
        <location evidence="2">Cytoplasm</location>
    </subcellularLocation>
</comment>
<feature type="binding site" evidence="7">
    <location>
        <position position="173"/>
    </location>
    <ligand>
        <name>Mg(2+)</name>
        <dbReference type="ChEBI" id="CHEBI:18420"/>
        <label>1</label>
    </ligand>
</feature>
<feature type="binding site" evidence="7">
    <location>
        <position position="105"/>
    </location>
    <ligand>
        <name>Mg(2+)</name>
        <dbReference type="ChEBI" id="CHEBI:18420"/>
        <label>1</label>
    </ligand>
</feature>
<proteinExistence type="predicted"/>
<feature type="binding site" evidence="7">
    <location>
        <position position="126"/>
    </location>
    <ligand>
        <name>Mg(2+)</name>
        <dbReference type="ChEBI" id="CHEBI:18420"/>
        <label>1</label>
    </ligand>
</feature>
<evidence type="ECO:0000313" key="11">
    <source>
        <dbReference type="Proteomes" id="UP000002495"/>
    </source>
</evidence>
<dbReference type="InterPro" id="IPR004385">
    <property type="entry name" value="NDP_pyrophosphatase"/>
</dbReference>
<dbReference type="EMBL" id="AE017125">
    <property type="protein sequence ID" value="AAP77468.1"/>
    <property type="molecule type" value="Genomic_DNA"/>
</dbReference>
<evidence type="ECO:0000313" key="10">
    <source>
        <dbReference type="EMBL" id="AAP77468.1"/>
    </source>
</evidence>
<dbReference type="AlphaFoldDB" id="Q7VHU2"/>
<keyword evidence="7" id="KW-0479">Metal-binding</keyword>
<evidence type="ECO:0000256" key="8">
    <source>
        <dbReference type="PIRSR" id="PIRSR604385-3"/>
    </source>
</evidence>
<dbReference type="FunFam" id="3.90.79.10:FF:000035">
    <property type="entry name" value="Uridine diphosphate glucose pyrophosphatase"/>
    <property type="match status" value="1"/>
</dbReference>
<dbReference type="GO" id="GO:0019693">
    <property type="term" value="P:ribose phosphate metabolic process"/>
    <property type="evidence" value="ECO:0007669"/>
    <property type="project" value="TreeGrafter"/>
</dbReference>
<keyword evidence="4" id="KW-0963">Cytoplasm</keyword>
<evidence type="ECO:0000256" key="4">
    <source>
        <dbReference type="ARBA" id="ARBA00022490"/>
    </source>
</evidence>
<name>Q7VHU2_HELHP</name>
<dbReference type="InterPro" id="IPR000086">
    <property type="entry name" value="NUDIX_hydrolase_dom"/>
</dbReference>
<dbReference type="GO" id="GO:0046872">
    <property type="term" value="F:metal ion binding"/>
    <property type="evidence" value="ECO:0007669"/>
    <property type="project" value="UniProtKB-KW"/>
</dbReference>
<dbReference type="GO" id="GO:0016818">
    <property type="term" value="F:hydrolase activity, acting on acid anhydrides, in phosphorus-containing anhydrides"/>
    <property type="evidence" value="ECO:0007669"/>
    <property type="project" value="InterPro"/>
</dbReference>
<dbReference type="Gene3D" id="3.90.79.10">
    <property type="entry name" value="Nucleoside Triphosphate Pyrophosphohydrolase"/>
    <property type="match status" value="1"/>
</dbReference>
<reference evidence="10 11" key="1">
    <citation type="journal article" date="2003" name="Proc. Natl. Acad. Sci. U.S.A.">
        <title>The complete genome sequence of the carcinogenic bacterium Helicobacter hepaticus.</title>
        <authorList>
            <person name="Suerbaum S."/>
            <person name="Josenhans C."/>
            <person name="Sterzenbach T."/>
            <person name="Drescher B."/>
            <person name="Brandt P."/>
            <person name="Bell M."/>
            <person name="Droege M."/>
            <person name="Fartmann B."/>
            <person name="Fischer H.-P."/>
            <person name="Ge Z."/>
            <person name="Hoerster A."/>
            <person name="Holland R."/>
            <person name="Klein K."/>
            <person name="Koenig J."/>
            <person name="Macko L."/>
            <person name="Mendz G.L."/>
            <person name="Nyakatura G."/>
            <person name="Schauer D.B."/>
            <person name="Shen Z."/>
            <person name="Weber J."/>
            <person name="Frosch M."/>
            <person name="Fox J.G."/>
        </authorList>
    </citation>
    <scope>NUCLEOTIDE SEQUENCE [LARGE SCALE GENOMIC DNA]</scope>
    <source>
        <strain evidence="11">ATCC 51449 / 3B1</strain>
    </source>
</reference>
<dbReference type="PANTHER" id="PTHR11839">
    <property type="entry name" value="UDP/ADP-SUGAR PYROPHOSPHATASE"/>
    <property type="match status" value="1"/>
</dbReference>
<organism evidence="10 11">
    <name type="scientific">Helicobacter hepaticus (strain ATCC 51449 / 3B1)</name>
    <dbReference type="NCBI Taxonomy" id="235279"/>
    <lineage>
        <taxon>Bacteria</taxon>
        <taxon>Pseudomonadati</taxon>
        <taxon>Campylobacterota</taxon>
        <taxon>Epsilonproteobacteria</taxon>
        <taxon>Campylobacterales</taxon>
        <taxon>Helicobacteraceae</taxon>
        <taxon>Helicobacter</taxon>
    </lineage>
</organism>
<dbReference type="NCBIfam" id="TIGR00052">
    <property type="entry name" value="nudix-type nucleoside diphosphatase, YffH/AdpP family"/>
    <property type="match status" value="1"/>
</dbReference>
<evidence type="ECO:0000256" key="5">
    <source>
        <dbReference type="ARBA" id="ARBA00022801"/>
    </source>
</evidence>
<keyword evidence="6 7" id="KW-0460">Magnesium</keyword>
<dbReference type="PROSITE" id="PS51462">
    <property type="entry name" value="NUDIX"/>
    <property type="match status" value="1"/>
</dbReference>
<dbReference type="InterPro" id="IPR015797">
    <property type="entry name" value="NUDIX_hydrolase-like_dom_sf"/>
</dbReference>
<dbReference type="GO" id="GO:0006753">
    <property type="term" value="P:nucleoside phosphate metabolic process"/>
    <property type="evidence" value="ECO:0007669"/>
    <property type="project" value="TreeGrafter"/>
</dbReference>
<sequence length="220" mass="24764">MKPKAITPCSHISDVSFCECVDSPYVKPRRMLYSENGLKRSWDFIQSLDSVAIVLYHRQEDSLLFVKQFRPPVFVRALNKEEHLTQSHLDSHISQGIGYTYELCAGLTDKAGKSLEQIAQEEVQEECGYKVNSLRKIATFATAVGHSGATQTLFYAAISEKDRVNAGGGVDGEVIESVLVKVSELETFLYDESRVKTPGLGFGVLWFLYHYEKLKDENMI</sequence>
<dbReference type="eggNOG" id="COG0494">
    <property type="taxonomic scope" value="Bacteria"/>
</dbReference>
<dbReference type="SUPFAM" id="SSF55811">
    <property type="entry name" value="Nudix"/>
    <property type="match status" value="1"/>
</dbReference>
<dbReference type="RefSeq" id="WP_011115711.1">
    <property type="nucleotide sequence ID" value="NC_004917.1"/>
</dbReference>
<keyword evidence="11" id="KW-1185">Reference proteome</keyword>
<evidence type="ECO:0000259" key="9">
    <source>
        <dbReference type="PROSITE" id="PS51462"/>
    </source>
</evidence>
<evidence type="ECO:0000256" key="2">
    <source>
        <dbReference type="ARBA" id="ARBA00004496"/>
    </source>
</evidence>
<keyword evidence="5" id="KW-0378">Hydrolase</keyword>
<protein>
    <recommendedName>
        <fullName evidence="9">Nudix hydrolase domain-containing protein</fullName>
    </recommendedName>
</protein>
<accession>Q7VHU2</accession>
<dbReference type="Proteomes" id="UP000002495">
    <property type="component" value="Chromosome"/>
</dbReference>
<gene>
    <name evidence="10" type="ordered locus">HH_0871</name>
</gene>
<comment type="subunit">
    <text evidence="3">Homodimer.</text>
</comment>
<evidence type="ECO:0000256" key="3">
    <source>
        <dbReference type="ARBA" id="ARBA00011738"/>
    </source>
</evidence>
<dbReference type="HOGENOM" id="CLU_062658_1_0_7"/>
<feature type="domain" description="Nudix hydrolase" evidence="9">
    <location>
        <begin position="46"/>
        <end position="202"/>
    </location>
</feature>
<evidence type="ECO:0000256" key="1">
    <source>
        <dbReference type="ARBA" id="ARBA00001946"/>
    </source>
</evidence>
<dbReference type="STRING" id="235279.HH_0871"/>
<dbReference type="PANTHER" id="PTHR11839:SF15">
    <property type="entry name" value="URIDINE DIPHOSPHATE GLUCOSE PYROPHOSPHATASE NUDT14"/>
    <property type="match status" value="1"/>
</dbReference>